<dbReference type="InterPro" id="IPR013786">
    <property type="entry name" value="AcylCoA_DH/ox_N"/>
</dbReference>
<dbReference type="InterPro" id="IPR052161">
    <property type="entry name" value="Mycobact_Acyl-CoA_DH"/>
</dbReference>
<organism evidence="9 10">
    <name type="scientific">Mycobacterium marseillense</name>
    <dbReference type="NCBI Taxonomy" id="701042"/>
    <lineage>
        <taxon>Bacteria</taxon>
        <taxon>Bacillati</taxon>
        <taxon>Actinomycetota</taxon>
        <taxon>Actinomycetes</taxon>
        <taxon>Mycobacteriales</taxon>
        <taxon>Mycobacteriaceae</taxon>
        <taxon>Mycobacterium</taxon>
        <taxon>Mycobacterium avium complex (MAC)</taxon>
    </lineage>
</organism>
<dbReference type="AlphaFoldDB" id="A0AAC9VS89"/>
<evidence type="ECO:0000256" key="1">
    <source>
        <dbReference type="ARBA" id="ARBA00001974"/>
    </source>
</evidence>
<comment type="similarity">
    <text evidence="2">Belongs to the acyl-CoA dehydrogenase family.</text>
</comment>
<feature type="domain" description="Acyl-CoA oxidase/dehydrogenase middle" evidence="7">
    <location>
        <begin position="458"/>
        <end position="551"/>
    </location>
</feature>
<dbReference type="Pfam" id="PF02771">
    <property type="entry name" value="Acyl-CoA_dh_N"/>
    <property type="match status" value="2"/>
</dbReference>
<protein>
    <submittedName>
        <fullName evidence="9">Acyl-CoA dehydrogenase</fullName>
    </submittedName>
</protein>
<dbReference type="Pfam" id="PF00441">
    <property type="entry name" value="Acyl-CoA_dh_1"/>
    <property type="match status" value="2"/>
</dbReference>
<dbReference type="SUPFAM" id="SSF56645">
    <property type="entry name" value="Acyl-CoA dehydrogenase NM domain-like"/>
    <property type="match status" value="2"/>
</dbReference>
<accession>A0AAC9VS89</accession>
<dbReference type="InterPro" id="IPR037069">
    <property type="entry name" value="AcylCoA_DH/ox_N_sf"/>
</dbReference>
<gene>
    <name evidence="9" type="ORF">CKJ54_02400</name>
</gene>
<dbReference type="Pfam" id="PF02770">
    <property type="entry name" value="Acyl-CoA_dh_M"/>
    <property type="match status" value="1"/>
</dbReference>
<keyword evidence="3" id="KW-0285">Flavoprotein</keyword>
<feature type="domain" description="Acyl-CoA dehydrogenase/oxidase C-terminal" evidence="6">
    <location>
        <begin position="564"/>
        <end position="708"/>
    </location>
</feature>
<evidence type="ECO:0000256" key="5">
    <source>
        <dbReference type="ARBA" id="ARBA00023002"/>
    </source>
</evidence>
<evidence type="ECO:0000259" key="8">
    <source>
        <dbReference type="Pfam" id="PF02771"/>
    </source>
</evidence>
<dbReference type="InterPro" id="IPR009075">
    <property type="entry name" value="AcylCo_DH/oxidase_C"/>
</dbReference>
<reference evidence="9 10" key="1">
    <citation type="submission" date="2017-08" db="EMBL/GenBank/DDBJ databases">
        <title>Phylogentic analysis of Mycobacterium avium complex whole genomes.</title>
        <authorList>
            <person name="Caverly L.J."/>
            <person name="Spilker T."/>
            <person name="LiPuma J."/>
        </authorList>
    </citation>
    <scope>NUCLEOTIDE SEQUENCE [LARGE SCALE GENOMIC DNA]</scope>
    <source>
        <strain evidence="9 10">FLAC0026</strain>
    </source>
</reference>
<dbReference type="RefSeq" id="WP_095576449.1">
    <property type="nucleotide sequence ID" value="NZ_CP023147.1"/>
</dbReference>
<dbReference type="Gene3D" id="1.10.540.10">
    <property type="entry name" value="Acyl-CoA dehydrogenase/oxidase, N-terminal domain"/>
    <property type="match status" value="2"/>
</dbReference>
<evidence type="ECO:0000256" key="3">
    <source>
        <dbReference type="ARBA" id="ARBA00022630"/>
    </source>
</evidence>
<evidence type="ECO:0000259" key="6">
    <source>
        <dbReference type="Pfam" id="PF00441"/>
    </source>
</evidence>
<dbReference type="InterPro" id="IPR046373">
    <property type="entry name" value="Acyl-CoA_Oxase/DH_mid-dom_sf"/>
</dbReference>
<dbReference type="InterPro" id="IPR006091">
    <property type="entry name" value="Acyl-CoA_Oxase/DH_mid-dom"/>
</dbReference>
<dbReference type="PANTHER" id="PTHR43292">
    <property type="entry name" value="ACYL-COA DEHYDROGENASE"/>
    <property type="match status" value="1"/>
</dbReference>
<dbReference type="InterPro" id="IPR036250">
    <property type="entry name" value="AcylCo_DH-like_C"/>
</dbReference>
<dbReference type="FunFam" id="2.40.110.10:FF:000011">
    <property type="entry name" value="Acyl-CoA dehydrogenase FadE34"/>
    <property type="match status" value="1"/>
</dbReference>
<name>A0AAC9VS89_9MYCO</name>
<dbReference type="Gene3D" id="1.20.140.10">
    <property type="entry name" value="Butyryl-CoA Dehydrogenase, subunit A, domain 3"/>
    <property type="match status" value="2"/>
</dbReference>
<feature type="domain" description="Acyl-CoA dehydrogenase/oxidase N-terminal" evidence="8">
    <location>
        <begin position="6"/>
        <end position="95"/>
    </location>
</feature>
<keyword evidence="4" id="KW-0274">FAD</keyword>
<sequence>MVATVTDEQFAARALVRDWARNATSGPGGTTAIRDVEQGKPDAWRPVFSRLAELGIFGVAIPEETGGAGGSIEDLCAMVEEAAKALIPGPVATTALATLVVTDPELLEALAAGERFAGLALEGDVRFDAATSTASGTLSYALGVADGAVLLAPADGKWLLIDAGGEGVLLEPLQAADFSRPLARVVLSSAPATVVSENGGRVEELAATVLSAEAAGITRWALETAVDYAKVREQFGKPIGSFQAIKHLCAEMLCRAEQAEVAASDAARAAADGDESQFSIAAALAASTCITAVKANVKDCIQVLGGIGCTWEHDAHLYLRRAHAIGRFLGGPERWLRRITALTQDGVRRRLSIDLTEVESSRAEIAAAVAEIAELPAEKRQVGLAEAGLQAPHWPKPYGRAASPAEQLLIDQELAAAGVERPDLVIGWWAAPTILEHGTPEQIEQFVPGTLRGEFLWCQLFSEPGAGSDLASLRTKAVRGEGGWLLTGQKVWTSAAHKARWGVCLARTDPDAPKHKGITYFLVDMKSPGIDIRPLREITGDSLFNEVFLDNVFVPDEMVVGEVNDGWRLARTTLANERVAMANGTALGNPMEELLALLAARDLDVAEQDRLARLIILAQTGALLDQRIAQLAVGGQDPGAQSSVRKLIGVRYRQALAEFTMDAAPGGGLVDRRADDDRAVFDFLNTRCLTIAGGTEQILLTVAAERLLGLPR</sequence>
<dbReference type="Gene3D" id="2.40.110.10">
    <property type="entry name" value="Butyryl-CoA Dehydrogenase, subunit A, domain 2"/>
    <property type="match status" value="1"/>
</dbReference>
<comment type="cofactor">
    <cofactor evidence="1">
        <name>FAD</name>
        <dbReference type="ChEBI" id="CHEBI:57692"/>
    </cofactor>
</comment>
<evidence type="ECO:0000256" key="2">
    <source>
        <dbReference type="ARBA" id="ARBA00009347"/>
    </source>
</evidence>
<dbReference type="GO" id="GO:0050660">
    <property type="term" value="F:flavin adenine dinucleotide binding"/>
    <property type="evidence" value="ECO:0007669"/>
    <property type="project" value="InterPro"/>
</dbReference>
<dbReference type="InterPro" id="IPR009100">
    <property type="entry name" value="AcylCoA_DH/oxidase_NM_dom_sf"/>
</dbReference>
<dbReference type="KEGG" id="mmal:CKJ54_02400"/>
<evidence type="ECO:0000256" key="4">
    <source>
        <dbReference type="ARBA" id="ARBA00022827"/>
    </source>
</evidence>
<evidence type="ECO:0000313" key="9">
    <source>
        <dbReference type="EMBL" id="ASW88873.1"/>
    </source>
</evidence>
<feature type="domain" description="Acyl-CoA dehydrogenase/oxidase N-terminal" evidence="8">
    <location>
        <begin position="363"/>
        <end position="454"/>
    </location>
</feature>
<dbReference type="GO" id="GO:0005886">
    <property type="term" value="C:plasma membrane"/>
    <property type="evidence" value="ECO:0007669"/>
    <property type="project" value="TreeGrafter"/>
</dbReference>
<dbReference type="PANTHER" id="PTHR43292:SF4">
    <property type="entry name" value="ACYL-COA DEHYDROGENASE FADE34"/>
    <property type="match status" value="1"/>
</dbReference>
<evidence type="ECO:0000313" key="10">
    <source>
        <dbReference type="Proteomes" id="UP000216246"/>
    </source>
</evidence>
<dbReference type="EMBL" id="CP023147">
    <property type="protein sequence ID" value="ASW88873.1"/>
    <property type="molecule type" value="Genomic_DNA"/>
</dbReference>
<keyword evidence="5" id="KW-0560">Oxidoreductase</keyword>
<dbReference type="GO" id="GO:0016627">
    <property type="term" value="F:oxidoreductase activity, acting on the CH-CH group of donors"/>
    <property type="evidence" value="ECO:0007669"/>
    <property type="project" value="InterPro"/>
</dbReference>
<dbReference type="SUPFAM" id="SSF47203">
    <property type="entry name" value="Acyl-CoA dehydrogenase C-terminal domain-like"/>
    <property type="match status" value="2"/>
</dbReference>
<evidence type="ECO:0000259" key="7">
    <source>
        <dbReference type="Pfam" id="PF02770"/>
    </source>
</evidence>
<dbReference type="Proteomes" id="UP000216246">
    <property type="component" value="Chromosome"/>
</dbReference>
<feature type="domain" description="Acyl-CoA dehydrogenase/oxidase C-terminal" evidence="6">
    <location>
        <begin position="209"/>
        <end position="341"/>
    </location>
</feature>
<proteinExistence type="inferred from homology"/>